<gene>
    <name evidence="3" type="ORF">K504DRAFT_251448</name>
</gene>
<evidence type="ECO:0000256" key="2">
    <source>
        <dbReference type="SAM" id="MobiDB-lite"/>
    </source>
</evidence>
<dbReference type="EMBL" id="MU005769">
    <property type="protein sequence ID" value="KAF2710111.1"/>
    <property type="molecule type" value="Genomic_DNA"/>
</dbReference>
<evidence type="ECO:0000256" key="1">
    <source>
        <dbReference type="SAM" id="Coils"/>
    </source>
</evidence>
<evidence type="ECO:0000313" key="3">
    <source>
        <dbReference type="EMBL" id="KAF2710111.1"/>
    </source>
</evidence>
<evidence type="ECO:0000313" key="4">
    <source>
        <dbReference type="Proteomes" id="UP000799428"/>
    </source>
</evidence>
<name>A0A6G1KCE4_9PLEO</name>
<dbReference type="OrthoDB" id="5409998at2759"/>
<feature type="compositionally biased region" description="Pro residues" evidence="2">
    <location>
        <begin position="233"/>
        <end position="254"/>
    </location>
</feature>
<feature type="region of interest" description="Disordered" evidence="2">
    <location>
        <begin position="63"/>
        <end position="276"/>
    </location>
</feature>
<protein>
    <submittedName>
        <fullName evidence="3">Uncharacterized protein</fullName>
    </submittedName>
</protein>
<sequence>MLKEQVGGAGPARLQYTIKRTMPAAFERFHNSLDELENEVVQAQAVLRRDLALMQAERIKREQAEAAERQRLLAAESSAKKKSPVRTEAPKPVVVAPTISPPQPTPTSKPAQLEAPPADAKREKEETSQAPPIASVPAPPPLPVVEETPAAQDEFDFDAMFGDSMDDIKADEDTSNNQADVDMDAPGPDLNFTLDDSAPSLLRGLEDFAKSSDEEVSGTGQANTDLDLDFPMPDIPDVPTSQPPPAQPPAPKPTEPTTSQLTDNADMLDTMATDDLDDLFNMDYENPEETQFDDAFFGFDES</sequence>
<feature type="coiled-coil region" evidence="1">
    <location>
        <begin position="26"/>
        <end position="53"/>
    </location>
</feature>
<reference evidence="3" key="1">
    <citation type="journal article" date="2020" name="Stud. Mycol.">
        <title>101 Dothideomycetes genomes: a test case for predicting lifestyles and emergence of pathogens.</title>
        <authorList>
            <person name="Haridas S."/>
            <person name="Albert R."/>
            <person name="Binder M."/>
            <person name="Bloem J."/>
            <person name="Labutti K."/>
            <person name="Salamov A."/>
            <person name="Andreopoulos B."/>
            <person name="Baker S."/>
            <person name="Barry K."/>
            <person name="Bills G."/>
            <person name="Bluhm B."/>
            <person name="Cannon C."/>
            <person name="Castanera R."/>
            <person name="Culley D."/>
            <person name="Daum C."/>
            <person name="Ezra D."/>
            <person name="Gonzalez J."/>
            <person name="Henrissat B."/>
            <person name="Kuo A."/>
            <person name="Liang C."/>
            <person name="Lipzen A."/>
            <person name="Lutzoni F."/>
            <person name="Magnuson J."/>
            <person name="Mondo S."/>
            <person name="Nolan M."/>
            <person name="Ohm R."/>
            <person name="Pangilinan J."/>
            <person name="Park H.-J."/>
            <person name="Ramirez L."/>
            <person name="Alfaro M."/>
            <person name="Sun H."/>
            <person name="Tritt A."/>
            <person name="Yoshinaga Y."/>
            <person name="Zwiers L.-H."/>
            <person name="Turgeon B."/>
            <person name="Goodwin S."/>
            <person name="Spatafora J."/>
            <person name="Crous P."/>
            <person name="Grigoriev I."/>
        </authorList>
    </citation>
    <scope>NUCLEOTIDE SEQUENCE</scope>
    <source>
        <strain evidence="3">CBS 279.74</strain>
    </source>
</reference>
<proteinExistence type="predicted"/>
<accession>A0A6G1KCE4</accession>
<dbReference type="Proteomes" id="UP000799428">
    <property type="component" value="Unassembled WGS sequence"/>
</dbReference>
<keyword evidence="4" id="KW-1185">Reference proteome</keyword>
<feature type="compositionally biased region" description="Basic and acidic residues" evidence="2">
    <location>
        <begin position="204"/>
        <end position="213"/>
    </location>
</feature>
<keyword evidence="1" id="KW-0175">Coiled coil</keyword>
<organism evidence="3 4">
    <name type="scientific">Pleomassaria siparia CBS 279.74</name>
    <dbReference type="NCBI Taxonomy" id="1314801"/>
    <lineage>
        <taxon>Eukaryota</taxon>
        <taxon>Fungi</taxon>
        <taxon>Dikarya</taxon>
        <taxon>Ascomycota</taxon>
        <taxon>Pezizomycotina</taxon>
        <taxon>Dothideomycetes</taxon>
        <taxon>Pleosporomycetidae</taxon>
        <taxon>Pleosporales</taxon>
        <taxon>Pleomassariaceae</taxon>
        <taxon>Pleomassaria</taxon>
    </lineage>
</organism>
<dbReference type="AlphaFoldDB" id="A0A6G1KCE4"/>
<feature type="compositionally biased region" description="Low complexity" evidence="2">
    <location>
        <begin position="255"/>
        <end position="271"/>
    </location>
</feature>